<feature type="region of interest" description="Disordered" evidence="1">
    <location>
        <begin position="166"/>
        <end position="223"/>
    </location>
</feature>
<sequence>MTATSQSAVDGNPPAIGVWEASWSSALHRASAGCQTEALRYVAVDAADLDYRIRTQSGVSRRIWPPGFSNSAMPKRWGTGPAMGSGSARGSGRGCSVNRSCGPRRWRYDGHQDHGGAVGELGAGRRGDRADPISYEGRASVGAGVLCAVARPARPERRGVRLVAATRRRPHPRCGPGRRRGGRLPRRGGRSTARRPDPGRAPLRHAVVLPRPRLRHGDRSCSP</sequence>
<proteinExistence type="predicted"/>
<accession>A0A250VSH0</accession>
<dbReference type="Proteomes" id="UP000217446">
    <property type="component" value="Unassembled WGS sequence"/>
</dbReference>
<evidence type="ECO:0000256" key="1">
    <source>
        <dbReference type="SAM" id="MobiDB-lite"/>
    </source>
</evidence>
<gene>
    <name evidence="2" type="ORF">SO3561_08727</name>
</gene>
<dbReference type="EMBL" id="BDQI01000033">
    <property type="protein sequence ID" value="GAX57157.1"/>
    <property type="molecule type" value="Genomic_DNA"/>
</dbReference>
<dbReference type="AlphaFoldDB" id="A0A250VSH0"/>
<organism evidence="2 3">
    <name type="scientific">Streptomyces olivochromogenes</name>
    <dbReference type="NCBI Taxonomy" id="1963"/>
    <lineage>
        <taxon>Bacteria</taxon>
        <taxon>Bacillati</taxon>
        <taxon>Actinomycetota</taxon>
        <taxon>Actinomycetes</taxon>
        <taxon>Kitasatosporales</taxon>
        <taxon>Streptomycetaceae</taxon>
        <taxon>Streptomyces</taxon>
    </lineage>
</organism>
<name>A0A250VSH0_STROL</name>
<evidence type="ECO:0000313" key="2">
    <source>
        <dbReference type="EMBL" id="GAX57157.1"/>
    </source>
</evidence>
<protein>
    <submittedName>
        <fullName evidence="2">Uncharacterized protein</fullName>
    </submittedName>
</protein>
<reference evidence="3" key="1">
    <citation type="submission" date="2017-05" db="EMBL/GenBank/DDBJ databases">
        <title>Streptomyces olivochromogenes NBRC 3561 whole genome shotgun sequence.</title>
        <authorList>
            <person name="Dohra H."/>
            <person name="Kodani S."/>
        </authorList>
    </citation>
    <scope>NUCLEOTIDE SEQUENCE [LARGE SCALE GENOMIC DNA]</scope>
    <source>
        <strain evidence="3">NBRC 3561</strain>
    </source>
</reference>
<feature type="compositionally biased region" description="Basic residues" evidence="1">
    <location>
        <begin position="166"/>
        <end position="193"/>
    </location>
</feature>
<keyword evidence="3" id="KW-1185">Reference proteome</keyword>
<evidence type="ECO:0000313" key="3">
    <source>
        <dbReference type="Proteomes" id="UP000217446"/>
    </source>
</evidence>
<feature type="region of interest" description="Disordered" evidence="1">
    <location>
        <begin position="106"/>
        <end position="129"/>
    </location>
</feature>
<comment type="caution">
    <text evidence="2">The sequence shown here is derived from an EMBL/GenBank/DDBJ whole genome shotgun (WGS) entry which is preliminary data.</text>
</comment>